<keyword evidence="3" id="KW-0998">Cell outer membrane</keyword>
<dbReference type="InterPro" id="IPR039565">
    <property type="entry name" value="BamD-like"/>
</dbReference>
<evidence type="ECO:0000256" key="2">
    <source>
        <dbReference type="ARBA" id="ARBA00023136"/>
    </source>
</evidence>
<dbReference type="Gene3D" id="1.25.40.10">
    <property type="entry name" value="Tetratricopeptide repeat domain"/>
    <property type="match status" value="1"/>
</dbReference>
<evidence type="ECO:0000256" key="1">
    <source>
        <dbReference type="ARBA" id="ARBA00022729"/>
    </source>
</evidence>
<dbReference type="RefSeq" id="WP_087403171.1">
    <property type="nucleotide sequence ID" value="NZ_NFHB01000008.1"/>
</dbReference>
<keyword evidence="1" id="KW-0732">Signal</keyword>
<keyword evidence="2" id="KW-0472">Membrane</keyword>
<dbReference type="InterPro" id="IPR017689">
    <property type="entry name" value="BamD"/>
</dbReference>
<sequence length="276" mass="32249">MKQTFLYAVCGVILVTAFSGCAGINSLLKSGQPELIYSKALEYYQKEKWSRASTLFEGVQHYYIGTPREDSISFFNARCKFKNRDYDTASALFDDFRRKFGRSAFIEDAEGMYALCFYYLSPGPSRDQTMTGQALIAINEFMSRYPHSDRVEDFKQINGELTQRLHDKSYLNAYTYYKIGRYKSAIVSLKNALKQFPDSNHREEIMYMIVDASYRFANNSVANKQTDRYLSMLDSYLSFKEEFPESKYTKEVDRMAKHARDYLDRNKKDEDKDNNI</sequence>
<gene>
    <name evidence="5" type="ORF">B5G41_12140</name>
</gene>
<dbReference type="EMBL" id="NFHB01000008">
    <property type="protein sequence ID" value="OUN02414.1"/>
    <property type="molecule type" value="Genomic_DNA"/>
</dbReference>
<dbReference type="PROSITE" id="PS51257">
    <property type="entry name" value="PROKAR_LIPOPROTEIN"/>
    <property type="match status" value="1"/>
</dbReference>
<feature type="domain" description="Outer membrane lipoprotein BamD-like" evidence="4">
    <location>
        <begin position="167"/>
        <end position="264"/>
    </location>
</feature>
<dbReference type="Pfam" id="PF13525">
    <property type="entry name" value="YfiO"/>
    <property type="match status" value="2"/>
</dbReference>
<dbReference type="PANTHER" id="PTHR37423:SF6">
    <property type="entry name" value="CELL DIVISION COORDINATOR CPOB"/>
    <property type="match status" value="1"/>
</dbReference>
<protein>
    <submittedName>
        <fullName evidence="5">Outer membrane protein assembly factor BamD</fullName>
    </submittedName>
</protein>
<evidence type="ECO:0000256" key="3">
    <source>
        <dbReference type="ARBA" id="ARBA00023237"/>
    </source>
</evidence>
<dbReference type="SUPFAM" id="SSF48452">
    <property type="entry name" value="TPR-like"/>
    <property type="match status" value="1"/>
</dbReference>
<name>A0A1Y3QS16_9BACT</name>
<comment type="caution">
    <text evidence="5">The sequence shown here is derived from an EMBL/GenBank/DDBJ whole genome shotgun (WGS) entry which is preliminary data.</text>
</comment>
<dbReference type="Proteomes" id="UP000195772">
    <property type="component" value="Unassembled WGS sequence"/>
</dbReference>
<evidence type="ECO:0000313" key="6">
    <source>
        <dbReference type="Proteomes" id="UP000195772"/>
    </source>
</evidence>
<organism evidence="5 6">
    <name type="scientific">Alistipes onderdonkii</name>
    <dbReference type="NCBI Taxonomy" id="328813"/>
    <lineage>
        <taxon>Bacteria</taxon>
        <taxon>Pseudomonadati</taxon>
        <taxon>Bacteroidota</taxon>
        <taxon>Bacteroidia</taxon>
        <taxon>Bacteroidales</taxon>
        <taxon>Rikenellaceae</taxon>
        <taxon>Alistipes</taxon>
    </lineage>
</organism>
<dbReference type="PANTHER" id="PTHR37423">
    <property type="entry name" value="SOLUBLE LYTIC MUREIN TRANSGLYCOSYLASE-RELATED"/>
    <property type="match status" value="1"/>
</dbReference>
<dbReference type="OrthoDB" id="9770761at2"/>
<dbReference type="AlphaFoldDB" id="A0A1Y3QS16"/>
<dbReference type="InterPro" id="IPR011990">
    <property type="entry name" value="TPR-like_helical_dom_sf"/>
</dbReference>
<reference evidence="6" key="1">
    <citation type="submission" date="2017-04" db="EMBL/GenBank/DDBJ databases">
        <title>Function of individual gut microbiota members based on whole genome sequencing of pure cultures obtained from chicken caecum.</title>
        <authorList>
            <person name="Medvecky M."/>
            <person name="Cejkova D."/>
            <person name="Polansky O."/>
            <person name="Karasova D."/>
            <person name="Kubasova T."/>
            <person name="Cizek A."/>
            <person name="Rychlik I."/>
        </authorList>
    </citation>
    <scope>NUCLEOTIDE SEQUENCE [LARGE SCALE GENOMIC DNA]</scope>
    <source>
        <strain evidence="6">An90</strain>
    </source>
</reference>
<evidence type="ECO:0000259" key="4">
    <source>
        <dbReference type="Pfam" id="PF13525"/>
    </source>
</evidence>
<dbReference type="eggNOG" id="COG4105">
    <property type="taxonomic scope" value="Bacteria"/>
</dbReference>
<accession>A0A1Y3QS16</accession>
<dbReference type="NCBIfam" id="TIGR03302">
    <property type="entry name" value="OM_YfiO"/>
    <property type="match status" value="1"/>
</dbReference>
<evidence type="ECO:0000313" key="5">
    <source>
        <dbReference type="EMBL" id="OUN02414.1"/>
    </source>
</evidence>
<feature type="domain" description="Outer membrane lipoprotein BamD-like" evidence="4">
    <location>
        <begin position="32"/>
        <end position="164"/>
    </location>
</feature>
<proteinExistence type="predicted"/>